<evidence type="ECO:0000313" key="3">
    <source>
        <dbReference type="EMBL" id="KAL2787032.1"/>
    </source>
</evidence>
<accession>A0ABR4FVN2</accession>
<gene>
    <name evidence="3" type="ORF">BJX66DRAFT_328181</name>
</gene>
<evidence type="ECO:0000256" key="2">
    <source>
        <dbReference type="ARBA" id="ARBA00022679"/>
    </source>
</evidence>
<comment type="similarity">
    <text evidence="1">Belongs to the tryptophan dimethylallyltransferase family.</text>
</comment>
<organism evidence="3 4">
    <name type="scientific">Aspergillus keveii</name>
    <dbReference type="NCBI Taxonomy" id="714993"/>
    <lineage>
        <taxon>Eukaryota</taxon>
        <taxon>Fungi</taxon>
        <taxon>Dikarya</taxon>
        <taxon>Ascomycota</taxon>
        <taxon>Pezizomycotina</taxon>
        <taxon>Eurotiomycetes</taxon>
        <taxon>Eurotiomycetidae</taxon>
        <taxon>Eurotiales</taxon>
        <taxon>Aspergillaceae</taxon>
        <taxon>Aspergillus</taxon>
        <taxon>Aspergillus subgen. Nidulantes</taxon>
    </lineage>
</organism>
<name>A0ABR4FVN2_9EURO</name>
<evidence type="ECO:0000313" key="4">
    <source>
        <dbReference type="Proteomes" id="UP001610563"/>
    </source>
</evidence>
<reference evidence="3 4" key="1">
    <citation type="submission" date="2024-07" db="EMBL/GenBank/DDBJ databases">
        <title>Section-level genome sequencing and comparative genomics of Aspergillus sections Usti and Cavernicolus.</title>
        <authorList>
            <consortium name="Lawrence Berkeley National Laboratory"/>
            <person name="Nybo J.L."/>
            <person name="Vesth T.C."/>
            <person name="Theobald S."/>
            <person name="Frisvad J.C."/>
            <person name="Larsen T.O."/>
            <person name="Kjaerboelling I."/>
            <person name="Rothschild-Mancinelli K."/>
            <person name="Lyhne E.K."/>
            <person name="Kogle M.E."/>
            <person name="Barry K."/>
            <person name="Clum A."/>
            <person name="Na H."/>
            <person name="Ledsgaard L."/>
            <person name="Lin J."/>
            <person name="Lipzen A."/>
            <person name="Kuo A."/>
            <person name="Riley R."/>
            <person name="Mondo S."/>
            <person name="Labutti K."/>
            <person name="Haridas S."/>
            <person name="Pangalinan J."/>
            <person name="Salamov A.A."/>
            <person name="Simmons B.A."/>
            <person name="Magnuson J.K."/>
            <person name="Chen J."/>
            <person name="Drula E."/>
            <person name="Henrissat B."/>
            <person name="Wiebenga A."/>
            <person name="Lubbers R.J."/>
            <person name="Gomes A.C."/>
            <person name="Makela M.R."/>
            <person name="Stajich J."/>
            <person name="Grigoriev I.V."/>
            <person name="Mortensen U.H."/>
            <person name="De Vries R.P."/>
            <person name="Baker S.E."/>
            <person name="Andersen M.R."/>
        </authorList>
    </citation>
    <scope>NUCLEOTIDE SEQUENCE [LARGE SCALE GENOMIC DNA]</scope>
    <source>
        <strain evidence="3 4">CBS 209.92</strain>
    </source>
</reference>
<dbReference type="CDD" id="cd13929">
    <property type="entry name" value="PT-DMATS_CymD"/>
    <property type="match status" value="1"/>
</dbReference>
<proteinExistence type="inferred from homology"/>
<comment type="caution">
    <text evidence="3">The sequence shown here is derived from an EMBL/GenBank/DDBJ whole genome shotgun (WGS) entry which is preliminary data.</text>
</comment>
<dbReference type="InterPro" id="IPR017795">
    <property type="entry name" value="ABBA_NscD-like"/>
</dbReference>
<dbReference type="EMBL" id="JBFTWV010000105">
    <property type="protein sequence ID" value="KAL2787032.1"/>
    <property type="molecule type" value="Genomic_DNA"/>
</dbReference>
<dbReference type="SFLD" id="SFLDS00036">
    <property type="entry name" value="Aromatic_Prenyltransferase"/>
    <property type="match status" value="1"/>
</dbReference>
<dbReference type="PANTHER" id="PTHR40627">
    <property type="entry name" value="INDOLE PRENYLTRANSFERASE TDIB-RELATED"/>
    <property type="match status" value="1"/>
</dbReference>
<dbReference type="PANTHER" id="PTHR40627:SF3">
    <property type="entry name" value="PRENYLTRANSFERASE ASQH2-RELATED"/>
    <property type="match status" value="1"/>
</dbReference>
<evidence type="ECO:0000256" key="1">
    <source>
        <dbReference type="ARBA" id="ARBA00010209"/>
    </source>
</evidence>
<dbReference type="Pfam" id="PF11991">
    <property type="entry name" value="Trp_DMAT"/>
    <property type="match status" value="2"/>
</dbReference>
<dbReference type="NCBIfam" id="TIGR03429">
    <property type="entry name" value="arom_pren_DMATS"/>
    <property type="match status" value="1"/>
</dbReference>
<keyword evidence="4" id="KW-1185">Reference proteome</keyword>
<dbReference type="Proteomes" id="UP001610563">
    <property type="component" value="Unassembled WGS sequence"/>
</dbReference>
<sequence length="377" mass="43121">MYISFPTLDQEQWWKATAPLISRILAASGYPLEHQYQYLTFHHAQIVPRLGPYPVRFTSGVTRSGLPIEFSMNYQQHDSSNPMVRIGLEPVDSYSGTERDPFNQAPATDLDGLLKSQRAFGFDLKDGGMVVKGYTFPGARAKARGQPIWDLIADTTKLDCIDAFALVRDYVSAKPDLYHDFTLFSWDYISPAQSRLKYYCVSSDTTWARVEELWSLGGRAQSMTHTQGLPYLRKLWEILDLQEGARMFWGEGSYSDDSVEEQDHAPMAWNYEMRDGKKLPLTKYYFPLYGMNDGVCVKRIAAFFAWMGWGEKAREFEGVVKGFNSVLMSVLARSSPDLDISKTARLLLWVSFAYTEKSGVYLSVYFHPSLDYDERKK</sequence>
<dbReference type="InterPro" id="IPR033964">
    <property type="entry name" value="ABBA"/>
</dbReference>
<protein>
    <submittedName>
        <fullName evidence="3">Aromatic prenyltransferase</fullName>
    </submittedName>
</protein>
<keyword evidence="2" id="KW-0808">Transferase</keyword>